<keyword evidence="11" id="KW-1185">Reference proteome</keyword>
<accession>A0A0R1UWW9</accession>
<evidence type="ECO:0000256" key="1">
    <source>
        <dbReference type="ARBA" id="ARBA00004651"/>
    </source>
</evidence>
<evidence type="ECO:0000256" key="4">
    <source>
        <dbReference type="ARBA" id="ARBA00022692"/>
    </source>
</evidence>
<evidence type="ECO:0000256" key="6">
    <source>
        <dbReference type="ARBA" id="ARBA00023136"/>
    </source>
</evidence>
<feature type="transmembrane region" description="Helical" evidence="8">
    <location>
        <begin position="31"/>
        <end position="48"/>
    </location>
</feature>
<comment type="similarity">
    <text evidence="7">Belongs to the ThrE exporter (TC 2.A.79) family.</text>
</comment>
<keyword evidence="6 8" id="KW-0472">Membrane</keyword>
<evidence type="ECO:0000256" key="7">
    <source>
        <dbReference type="ARBA" id="ARBA00034125"/>
    </source>
</evidence>
<organism evidence="10 11">
    <name type="scientific">Limosilactobacillus equigenerosi DSM 18793 = JCM 14505</name>
    <dbReference type="NCBI Taxonomy" id="1423742"/>
    <lineage>
        <taxon>Bacteria</taxon>
        <taxon>Bacillati</taxon>
        <taxon>Bacillota</taxon>
        <taxon>Bacilli</taxon>
        <taxon>Lactobacillales</taxon>
        <taxon>Lactobacillaceae</taxon>
        <taxon>Limosilactobacillus</taxon>
    </lineage>
</organism>
<keyword evidence="2" id="KW-1003">Cell membrane</keyword>
<evidence type="ECO:0000256" key="2">
    <source>
        <dbReference type="ARBA" id="ARBA00022475"/>
    </source>
</evidence>
<feature type="transmembrane region" description="Helical" evidence="8">
    <location>
        <begin position="80"/>
        <end position="97"/>
    </location>
</feature>
<dbReference type="STRING" id="417373.GCA_001570685_00434"/>
<dbReference type="GO" id="GO:0015744">
    <property type="term" value="P:succinate transport"/>
    <property type="evidence" value="ECO:0007669"/>
    <property type="project" value="TreeGrafter"/>
</dbReference>
<evidence type="ECO:0000256" key="3">
    <source>
        <dbReference type="ARBA" id="ARBA00022519"/>
    </source>
</evidence>
<dbReference type="Pfam" id="PF12821">
    <property type="entry name" value="ThrE_2"/>
    <property type="match status" value="1"/>
</dbReference>
<proteinExistence type="inferred from homology"/>
<comment type="caution">
    <text evidence="10">The sequence shown here is derived from an EMBL/GenBank/DDBJ whole genome shotgun (WGS) entry which is preliminary data.</text>
</comment>
<dbReference type="GO" id="GO:0005886">
    <property type="term" value="C:plasma membrane"/>
    <property type="evidence" value="ECO:0007669"/>
    <property type="project" value="UniProtKB-SubCell"/>
</dbReference>
<protein>
    <submittedName>
        <fullName evidence="10">Integral membrane protein</fullName>
    </submittedName>
</protein>
<evidence type="ECO:0000256" key="5">
    <source>
        <dbReference type="ARBA" id="ARBA00022989"/>
    </source>
</evidence>
<dbReference type="Proteomes" id="UP000051084">
    <property type="component" value="Unassembled WGS sequence"/>
</dbReference>
<sequence>MTTVPWWIQGGLSFVAAVTFGMMLNIPKRAYIPSGLIGTVCWLAYLLINQWWHLGLALSNMIGAVLISIFSMLVARRQRLPMIIYNVPALVNFVPGGQSYRMIRALALGNQALAMTYLYQVLVIAGALSVGFGLGDLINAAIYGRKFIGPKPISQLLRPKPHVSKPRDL</sequence>
<dbReference type="PATRIC" id="fig|1423742.4.peg.521"/>
<dbReference type="OrthoDB" id="9810047at2"/>
<gene>
    <name evidence="10" type="ORF">FC21_GL000499</name>
</gene>
<keyword evidence="3" id="KW-0997">Cell inner membrane</keyword>
<dbReference type="PANTHER" id="PTHR34390">
    <property type="entry name" value="UPF0442 PROTEIN YJJB-RELATED"/>
    <property type="match status" value="1"/>
</dbReference>
<dbReference type="AlphaFoldDB" id="A0A0R1UWW9"/>
<dbReference type="PANTHER" id="PTHR34390:SF1">
    <property type="entry name" value="SUCCINATE TRANSPORTER SUBUNIT YJJB-RELATED"/>
    <property type="match status" value="1"/>
</dbReference>
<keyword evidence="5 8" id="KW-1133">Transmembrane helix</keyword>
<dbReference type="InterPro" id="IPR024528">
    <property type="entry name" value="ThrE_2"/>
</dbReference>
<evidence type="ECO:0000313" key="11">
    <source>
        <dbReference type="Proteomes" id="UP000051084"/>
    </source>
</evidence>
<feature type="transmembrane region" description="Helical" evidence="8">
    <location>
        <begin position="54"/>
        <end position="73"/>
    </location>
</feature>
<feature type="transmembrane region" description="Helical" evidence="8">
    <location>
        <begin position="6"/>
        <end position="24"/>
    </location>
</feature>
<reference evidence="10 11" key="1">
    <citation type="journal article" date="2015" name="Genome Announc.">
        <title>Expanding the biotechnology potential of lactobacilli through comparative genomics of 213 strains and associated genera.</title>
        <authorList>
            <person name="Sun Z."/>
            <person name="Harris H.M."/>
            <person name="McCann A."/>
            <person name="Guo C."/>
            <person name="Argimon S."/>
            <person name="Zhang W."/>
            <person name="Yang X."/>
            <person name="Jeffery I.B."/>
            <person name="Cooney J.C."/>
            <person name="Kagawa T.F."/>
            <person name="Liu W."/>
            <person name="Song Y."/>
            <person name="Salvetti E."/>
            <person name="Wrobel A."/>
            <person name="Rasinkangas P."/>
            <person name="Parkhill J."/>
            <person name="Rea M.C."/>
            <person name="O'Sullivan O."/>
            <person name="Ritari J."/>
            <person name="Douillard F.P."/>
            <person name="Paul Ross R."/>
            <person name="Yang R."/>
            <person name="Briner A.E."/>
            <person name="Felis G.E."/>
            <person name="de Vos W.M."/>
            <person name="Barrangou R."/>
            <person name="Klaenhammer T.R."/>
            <person name="Caufield P.W."/>
            <person name="Cui Y."/>
            <person name="Zhang H."/>
            <person name="O'Toole P.W."/>
        </authorList>
    </citation>
    <scope>NUCLEOTIDE SEQUENCE [LARGE SCALE GENOMIC DNA]</scope>
    <source>
        <strain evidence="10 11">DSM 18793</strain>
    </source>
</reference>
<evidence type="ECO:0000313" key="10">
    <source>
        <dbReference type="EMBL" id="KRL96058.1"/>
    </source>
</evidence>
<dbReference type="InterPro" id="IPR050539">
    <property type="entry name" value="ThrE_Dicarb/AminoAcid_Exp"/>
</dbReference>
<comment type="subcellular location">
    <subcellularLocation>
        <location evidence="1">Cell membrane</location>
        <topology evidence="1">Multi-pass membrane protein</topology>
    </subcellularLocation>
</comment>
<dbReference type="EMBL" id="AZGC01000013">
    <property type="protein sequence ID" value="KRL96058.1"/>
    <property type="molecule type" value="Genomic_DNA"/>
</dbReference>
<evidence type="ECO:0000259" key="9">
    <source>
        <dbReference type="Pfam" id="PF12821"/>
    </source>
</evidence>
<dbReference type="RefSeq" id="WP_054652551.1">
    <property type="nucleotide sequence ID" value="NZ_AZGC01000013.1"/>
</dbReference>
<feature type="domain" description="Threonine/Serine exporter ThrE" evidence="9">
    <location>
        <begin position="12"/>
        <end position="137"/>
    </location>
</feature>
<evidence type="ECO:0000256" key="8">
    <source>
        <dbReference type="SAM" id="Phobius"/>
    </source>
</evidence>
<feature type="transmembrane region" description="Helical" evidence="8">
    <location>
        <begin position="117"/>
        <end position="138"/>
    </location>
</feature>
<keyword evidence="4 8" id="KW-0812">Transmembrane</keyword>
<name>A0A0R1UWW9_9LACO</name>